<keyword evidence="4" id="KW-1185">Reference proteome</keyword>
<sequence>MSKSKFLTKTLSMIVLLAVVFGVMNVAWAASSEKKAKDDMQGHWAEIALRKWVSEGLLKGYRNQYSPDQPITRAELITLINRSNNLTEVSDISYSDLARTYWAYNQIAIAAKAGYVKGYADGTIRPGNPVTREEAASMIASYLGLSSIDLKGLSSFRDSGALSSWSKSAVAALAEAGIASGNATGNFLPKNLLSRAEAVTLLDKARSYHQPATEYSQAGVYGPQTGTETIRGDVIVSAPGVTLRNLIIEGDLTLTAGVGEGDATFKKVTVKGTTIVRGGGANSIHFEDSVLVRISIDKTDGTVRVVVVGATSVENVVVHTPVKLEESSVTDSGFKNVELADNLPAGSNVQLTGQFENVRVLSSDIRISLPKGSVGQLDVGNDASNNQIEVGREATIAELVLNAVAKLLGQGTIDKATVNNGAAGSSFEKRPTNVDGSASGSIGAFGGSSYNGNSGGSGGNNGGDNICILSPDDCRDATLKSLAVSDFTLNQLDASFMNTGGTGFTPSVFAYSIVTPREMAEPVTTTISVTHATYATVSYTIFGPGRTLIASGVLTKDNPSFQVSVRPLQDVSVYINVKSKDGKSTKMYRVEFQYPRTIQEGLRIGTFAGRISQYALYKGSVNGQRLGETDTVKLFEPGSSEPFVTCKFTICVIPEGKVTNTVGTWDVQIMKNDIVFAEGQYHYDFSIVNVVSNNGAIEVVPYTTQELIEALVNYPGTIRPYQFGYTVFVKKDRLLQDFPNAKYITTGTIPMNSQVTVLPEGLPKEDYKLDIMPASYVFYVMGPAKTIYYDNMENSQEIGGFTYPVFDDPNVPKLVNDMYNFVGVYDEDFHLLGQMITPVTFDEAHVASGYIPARNWQPVLP</sequence>
<dbReference type="PANTHER" id="PTHR43308">
    <property type="entry name" value="OUTER MEMBRANE PROTEIN ALPHA-RELATED"/>
    <property type="match status" value="1"/>
</dbReference>
<gene>
    <name evidence="3" type="ORF">ACFPOF_16430</name>
</gene>
<protein>
    <submittedName>
        <fullName evidence="3">S-layer homology domain-containing protein</fullName>
    </submittedName>
</protein>
<feature type="domain" description="SLH" evidence="2">
    <location>
        <begin position="154"/>
        <end position="216"/>
    </location>
</feature>
<evidence type="ECO:0000256" key="1">
    <source>
        <dbReference type="SAM" id="SignalP"/>
    </source>
</evidence>
<dbReference type="Pfam" id="PF00395">
    <property type="entry name" value="SLH"/>
    <property type="match status" value="3"/>
</dbReference>
<feature type="domain" description="SLH" evidence="2">
    <location>
        <begin position="32"/>
        <end position="89"/>
    </location>
</feature>
<evidence type="ECO:0000259" key="2">
    <source>
        <dbReference type="PROSITE" id="PS51272"/>
    </source>
</evidence>
<feature type="chain" id="PRO_5047185885" evidence="1">
    <location>
        <begin position="30"/>
        <end position="861"/>
    </location>
</feature>
<name>A0ABW0HVW7_9BACL</name>
<dbReference type="InterPro" id="IPR051465">
    <property type="entry name" value="Cell_Envelope_Struct_Comp"/>
</dbReference>
<reference evidence="4" key="1">
    <citation type="journal article" date="2019" name="Int. J. Syst. Evol. Microbiol.">
        <title>The Global Catalogue of Microorganisms (GCM) 10K type strain sequencing project: providing services to taxonomists for standard genome sequencing and annotation.</title>
        <authorList>
            <consortium name="The Broad Institute Genomics Platform"/>
            <consortium name="The Broad Institute Genome Sequencing Center for Infectious Disease"/>
            <person name="Wu L."/>
            <person name="Ma J."/>
        </authorList>
    </citation>
    <scope>NUCLEOTIDE SEQUENCE [LARGE SCALE GENOMIC DNA]</scope>
    <source>
        <strain evidence="4">CGMCC 1.18575</strain>
    </source>
</reference>
<feature type="signal peptide" evidence="1">
    <location>
        <begin position="1"/>
        <end position="29"/>
    </location>
</feature>
<dbReference type="Proteomes" id="UP001596113">
    <property type="component" value="Unassembled WGS sequence"/>
</dbReference>
<dbReference type="InterPro" id="IPR001119">
    <property type="entry name" value="SLH_dom"/>
</dbReference>
<dbReference type="EMBL" id="JBHSMI010000026">
    <property type="protein sequence ID" value="MFC5404327.1"/>
    <property type="molecule type" value="Genomic_DNA"/>
</dbReference>
<dbReference type="PROSITE" id="PS51272">
    <property type="entry name" value="SLH"/>
    <property type="match status" value="3"/>
</dbReference>
<evidence type="ECO:0000313" key="4">
    <source>
        <dbReference type="Proteomes" id="UP001596113"/>
    </source>
</evidence>
<accession>A0ABW0HVW7</accession>
<dbReference type="PANTHER" id="PTHR43308:SF5">
    <property type="entry name" value="S-LAYER PROTEIN _ PEPTIDOGLYCAN ENDO-BETA-N-ACETYLGLUCOSAMINIDASE"/>
    <property type="match status" value="1"/>
</dbReference>
<dbReference type="RefSeq" id="WP_378134541.1">
    <property type="nucleotide sequence ID" value="NZ_JBHSMI010000026.1"/>
</dbReference>
<proteinExistence type="predicted"/>
<evidence type="ECO:0000313" key="3">
    <source>
        <dbReference type="EMBL" id="MFC5404327.1"/>
    </source>
</evidence>
<keyword evidence="1" id="KW-0732">Signal</keyword>
<comment type="caution">
    <text evidence="3">The sequence shown here is derived from an EMBL/GenBank/DDBJ whole genome shotgun (WGS) entry which is preliminary data.</text>
</comment>
<feature type="domain" description="SLH" evidence="2">
    <location>
        <begin position="90"/>
        <end position="153"/>
    </location>
</feature>
<organism evidence="3 4">
    <name type="scientific">Cohnella soli</name>
    <dbReference type="NCBI Taxonomy" id="425005"/>
    <lineage>
        <taxon>Bacteria</taxon>
        <taxon>Bacillati</taxon>
        <taxon>Bacillota</taxon>
        <taxon>Bacilli</taxon>
        <taxon>Bacillales</taxon>
        <taxon>Paenibacillaceae</taxon>
        <taxon>Cohnella</taxon>
    </lineage>
</organism>